<protein>
    <submittedName>
        <fullName evidence="1">Uncharacterized protein</fullName>
    </submittedName>
</protein>
<name>X1DLJ0_9ZZZZ</name>
<comment type="caution">
    <text evidence="1">The sequence shown here is derived from an EMBL/GenBank/DDBJ whole genome shotgun (WGS) entry which is preliminary data.</text>
</comment>
<gene>
    <name evidence="1" type="ORF">S01H4_58986</name>
</gene>
<accession>X1DLJ0</accession>
<sequence>HMLEPPRRLQYAWDQMQPENMELRILRMGETYTLD</sequence>
<reference evidence="1" key="1">
    <citation type="journal article" date="2014" name="Front. Microbiol.">
        <title>High frequency of phylogenetically diverse reductive dehalogenase-homologous genes in deep subseafloor sedimentary metagenomes.</title>
        <authorList>
            <person name="Kawai M."/>
            <person name="Futagami T."/>
            <person name="Toyoda A."/>
            <person name="Takaki Y."/>
            <person name="Nishi S."/>
            <person name="Hori S."/>
            <person name="Arai W."/>
            <person name="Tsubouchi T."/>
            <person name="Morono Y."/>
            <person name="Uchiyama I."/>
            <person name="Ito T."/>
            <person name="Fujiyama A."/>
            <person name="Inagaki F."/>
            <person name="Takami H."/>
        </authorList>
    </citation>
    <scope>NUCLEOTIDE SEQUENCE</scope>
    <source>
        <strain evidence="1">Expedition CK06-06</strain>
    </source>
</reference>
<proteinExistence type="predicted"/>
<feature type="non-terminal residue" evidence="1">
    <location>
        <position position="1"/>
    </location>
</feature>
<organism evidence="1">
    <name type="scientific">marine sediment metagenome</name>
    <dbReference type="NCBI Taxonomy" id="412755"/>
    <lineage>
        <taxon>unclassified sequences</taxon>
        <taxon>metagenomes</taxon>
        <taxon>ecological metagenomes</taxon>
    </lineage>
</organism>
<dbReference type="AlphaFoldDB" id="X1DLJ0"/>
<dbReference type="EMBL" id="BART01034527">
    <property type="protein sequence ID" value="GAH05874.1"/>
    <property type="molecule type" value="Genomic_DNA"/>
</dbReference>
<evidence type="ECO:0000313" key="1">
    <source>
        <dbReference type="EMBL" id="GAH05874.1"/>
    </source>
</evidence>